<dbReference type="Proteomes" id="UP000434957">
    <property type="component" value="Unassembled WGS sequence"/>
</dbReference>
<evidence type="ECO:0000313" key="3">
    <source>
        <dbReference type="Proteomes" id="UP000429607"/>
    </source>
</evidence>
<evidence type="ECO:0000313" key="1">
    <source>
        <dbReference type="EMBL" id="KAE8976800.1"/>
    </source>
</evidence>
<accession>A0A6A3I3N1</accession>
<keyword evidence="4" id="KW-1185">Reference proteome</keyword>
<sequence>MDDFGGVAHAAKVGAPVW</sequence>
<dbReference type="EMBL" id="QXFV01003434">
    <property type="protein sequence ID" value="KAE8976800.1"/>
    <property type="molecule type" value="Genomic_DNA"/>
</dbReference>
<organism evidence="1 3">
    <name type="scientific">Phytophthora rubi</name>
    <dbReference type="NCBI Taxonomy" id="129364"/>
    <lineage>
        <taxon>Eukaryota</taxon>
        <taxon>Sar</taxon>
        <taxon>Stramenopiles</taxon>
        <taxon>Oomycota</taxon>
        <taxon>Peronosporomycetes</taxon>
        <taxon>Peronosporales</taxon>
        <taxon>Peronosporaceae</taxon>
        <taxon>Phytophthora</taxon>
    </lineage>
</organism>
<name>A0A6A3I3N1_9STRA</name>
<gene>
    <name evidence="1" type="ORF">PR001_g25314</name>
    <name evidence="2" type="ORF">PR003_g26627</name>
</gene>
<dbReference type="AlphaFoldDB" id="A0A6A3I3N1"/>
<reference evidence="1 3" key="1">
    <citation type="submission" date="2018-09" db="EMBL/GenBank/DDBJ databases">
        <title>Genomic investigation of the strawberry pathogen Phytophthora fragariae indicates pathogenicity is determined by transcriptional variation in three key races.</title>
        <authorList>
            <person name="Adams T.M."/>
            <person name="Armitage A.D."/>
            <person name="Sobczyk M.K."/>
            <person name="Bates H.J."/>
            <person name="Dunwell J.M."/>
            <person name="Nellist C.F."/>
            <person name="Harrison R.J."/>
        </authorList>
    </citation>
    <scope>NUCLEOTIDE SEQUENCE [LARGE SCALE GENOMIC DNA]</scope>
    <source>
        <strain evidence="1 3">SCRP249</strain>
        <strain evidence="2 4">SCRP333</strain>
    </source>
</reference>
<dbReference type="Proteomes" id="UP000429607">
    <property type="component" value="Unassembled WGS sequence"/>
</dbReference>
<comment type="caution">
    <text evidence="1">The sequence shown here is derived from an EMBL/GenBank/DDBJ whole genome shotgun (WGS) entry which is preliminary data.</text>
</comment>
<feature type="non-terminal residue" evidence="1">
    <location>
        <position position="18"/>
    </location>
</feature>
<evidence type="ECO:0000313" key="2">
    <source>
        <dbReference type="EMBL" id="KAE9285284.1"/>
    </source>
</evidence>
<protein>
    <submittedName>
        <fullName evidence="1">Uncharacterized protein</fullName>
    </submittedName>
</protein>
<dbReference type="EMBL" id="QXFT01003492">
    <property type="protein sequence ID" value="KAE9285284.1"/>
    <property type="molecule type" value="Genomic_DNA"/>
</dbReference>
<proteinExistence type="predicted"/>
<evidence type="ECO:0000313" key="4">
    <source>
        <dbReference type="Proteomes" id="UP000434957"/>
    </source>
</evidence>